<dbReference type="GO" id="GO:0008195">
    <property type="term" value="F:phosphatidate phosphatase activity"/>
    <property type="evidence" value="ECO:0007669"/>
    <property type="project" value="TreeGrafter"/>
</dbReference>
<keyword evidence="5 6" id="KW-0472">Membrane</keyword>
<dbReference type="InParanoid" id="A0A0H2RDF1"/>
<dbReference type="STRING" id="27342.A0A0H2RDF1"/>
<accession>A0A0H2RDF1</accession>
<evidence type="ECO:0000256" key="1">
    <source>
        <dbReference type="ARBA" id="ARBA00004141"/>
    </source>
</evidence>
<protein>
    <submittedName>
        <fullName evidence="8">Lipid phosphate phosphatase 1</fullName>
    </submittedName>
</protein>
<keyword evidence="9" id="KW-1185">Reference proteome</keyword>
<proteinExistence type="inferred from homology"/>
<organism evidence="8 9">
    <name type="scientific">Schizopora paradoxa</name>
    <dbReference type="NCBI Taxonomy" id="27342"/>
    <lineage>
        <taxon>Eukaryota</taxon>
        <taxon>Fungi</taxon>
        <taxon>Dikarya</taxon>
        <taxon>Basidiomycota</taxon>
        <taxon>Agaricomycotina</taxon>
        <taxon>Agaricomycetes</taxon>
        <taxon>Hymenochaetales</taxon>
        <taxon>Schizoporaceae</taxon>
        <taxon>Schizopora</taxon>
    </lineage>
</organism>
<evidence type="ECO:0000259" key="7">
    <source>
        <dbReference type="SMART" id="SM00014"/>
    </source>
</evidence>
<dbReference type="Pfam" id="PF01569">
    <property type="entry name" value="PAP2"/>
    <property type="match status" value="1"/>
</dbReference>
<dbReference type="AlphaFoldDB" id="A0A0H2RDF1"/>
<feature type="transmembrane region" description="Helical" evidence="6">
    <location>
        <begin position="72"/>
        <end position="92"/>
    </location>
</feature>
<evidence type="ECO:0000256" key="6">
    <source>
        <dbReference type="SAM" id="Phobius"/>
    </source>
</evidence>
<keyword evidence="3 6" id="KW-0812">Transmembrane</keyword>
<dbReference type="InterPro" id="IPR043216">
    <property type="entry name" value="PAP-like"/>
</dbReference>
<evidence type="ECO:0000256" key="3">
    <source>
        <dbReference type="ARBA" id="ARBA00022692"/>
    </source>
</evidence>
<dbReference type="PANTHER" id="PTHR10165:SF35">
    <property type="entry name" value="RE23632P"/>
    <property type="match status" value="1"/>
</dbReference>
<dbReference type="Gene3D" id="1.20.144.10">
    <property type="entry name" value="Phosphatidic acid phosphatase type 2/haloperoxidase"/>
    <property type="match status" value="1"/>
</dbReference>
<dbReference type="InterPro" id="IPR036938">
    <property type="entry name" value="PAP2/HPO_sf"/>
</dbReference>
<evidence type="ECO:0000313" key="9">
    <source>
        <dbReference type="Proteomes" id="UP000053477"/>
    </source>
</evidence>
<dbReference type="OrthoDB" id="10030083at2759"/>
<name>A0A0H2RDF1_9AGAM</name>
<evidence type="ECO:0000256" key="4">
    <source>
        <dbReference type="ARBA" id="ARBA00022989"/>
    </source>
</evidence>
<feature type="transmembrane region" description="Helical" evidence="6">
    <location>
        <begin position="158"/>
        <end position="176"/>
    </location>
</feature>
<feature type="transmembrane region" description="Helical" evidence="6">
    <location>
        <begin position="196"/>
        <end position="214"/>
    </location>
</feature>
<comment type="similarity">
    <text evidence="2">Belongs to the PA-phosphatase related phosphoesterase family.</text>
</comment>
<dbReference type="CDD" id="cd03390">
    <property type="entry name" value="PAP2_containing_1_like"/>
    <property type="match status" value="1"/>
</dbReference>
<sequence length="290" mass="32659">MNTLFGSQLSNLEWFNVAYFGDWTVVTGIWFLASYIDGLPPFEREFSLDDPLINHPHTKQQIGGSTNNLMSFIVPLVLIVISSALFSSLFAIHNNALGLWTARASSRLITEFLKNRVGRLRPDFLARCAWDDVTLQCTGKAADILDGRRSFPSGHSSTAFAGMTFLFLWISAQTMTWNLSYPLQRLNFPLLNCRSARVILCLAPLSYATWVAVSRVEDYRHHKEDVIVGSILGFFCGAVSYLMYWPNPLSSKNIEDRIVKEPIFVYGQRSAVTQSSDYELANVEDGPMHV</sequence>
<gene>
    <name evidence="8" type="ORF">SCHPADRAFT_1000170</name>
</gene>
<feature type="transmembrane region" description="Helical" evidence="6">
    <location>
        <begin position="226"/>
        <end position="245"/>
    </location>
</feature>
<dbReference type="SUPFAM" id="SSF48317">
    <property type="entry name" value="Acid phosphatase/Vanadium-dependent haloperoxidase"/>
    <property type="match status" value="1"/>
</dbReference>
<dbReference type="Proteomes" id="UP000053477">
    <property type="component" value="Unassembled WGS sequence"/>
</dbReference>
<evidence type="ECO:0000313" key="8">
    <source>
        <dbReference type="EMBL" id="KLO09542.1"/>
    </source>
</evidence>
<keyword evidence="4 6" id="KW-1133">Transmembrane helix</keyword>
<dbReference type="EMBL" id="KQ086052">
    <property type="protein sequence ID" value="KLO09542.1"/>
    <property type="molecule type" value="Genomic_DNA"/>
</dbReference>
<feature type="transmembrane region" description="Helical" evidence="6">
    <location>
        <begin position="12"/>
        <end position="36"/>
    </location>
</feature>
<dbReference type="InterPro" id="IPR000326">
    <property type="entry name" value="PAP2/HPO"/>
</dbReference>
<reference evidence="8 9" key="1">
    <citation type="submission" date="2015-04" db="EMBL/GenBank/DDBJ databases">
        <title>Complete genome sequence of Schizopora paradoxa KUC8140, a cosmopolitan wood degrader in East Asia.</title>
        <authorList>
            <consortium name="DOE Joint Genome Institute"/>
            <person name="Min B."/>
            <person name="Park H."/>
            <person name="Jang Y."/>
            <person name="Kim J.-J."/>
            <person name="Kim K.H."/>
            <person name="Pangilinan J."/>
            <person name="Lipzen A."/>
            <person name="Riley R."/>
            <person name="Grigoriev I.V."/>
            <person name="Spatafora J.W."/>
            <person name="Choi I.-G."/>
        </authorList>
    </citation>
    <scope>NUCLEOTIDE SEQUENCE [LARGE SCALE GENOMIC DNA]</scope>
    <source>
        <strain evidence="8 9">KUC8140</strain>
    </source>
</reference>
<dbReference type="PANTHER" id="PTHR10165">
    <property type="entry name" value="LIPID PHOSPHATE PHOSPHATASE"/>
    <property type="match status" value="1"/>
</dbReference>
<comment type="subcellular location">
    <subcellularLocation>
        <location evidence="1">Membrane</location>
        <topology evidence="1">Multi-pass membrane protein</topology>
    </subcellularLocation>
</comment>
<feature type="domain" description="Phosphatidic acid phosphatase type 2/haloperoxidase" evidence="7">
    <location>
        <begin position="97"/>
        <end position="241"/>
    </location>
</feature>
<dbReference type="GO" id="GO:0016020">
    <property type="term" value="C:membrane"/>
    <property type="evidence" value="ECO:0007669"/>
    <property type="project" value="UniProtKB-SubCell"/>
</dbReference>
<evidence type="ECO:0000256" key="2">
    <source>
        <dbReference type="ARBA" id="ARBA00008816"/>
    </source>
</evidence>
<dbReference type="SMART" id="SM00014">
    <property type="entry name" value="acidPPc"/>
    <property type="match status" value="1"/>
</dbReference>
<evidence type="ECO:0000256" key="5">
    <source>
        <dbReference type="ARBA" id="ARBA00023136"/>
    </source>
</evidence>
<dbReference type="GO" id="GO:0006644">
    <property type="term" value="P:phospholipid metabolic process"/>
    <property type="evidence" value="ECO:0007669"/>
    <property type="project" value="InterPro"/>
</dbReference>
<dbReference type="GO" id="GO:0046839">
    <property type="term" value="P:phospholipid dephosphorylation"/>
    <property type="evidence" value="ECO:0007669"/>
    <property type="project" value="TreeGrafter"/>
</dbReference>